<organism evidence="1">
    <name type="scientific">marine sediment metagenome</name>
    <dbReference type="NCBI Taxonomy" id="412755"/>
    <lineage>
        <taxon>unclassified sequences</taxon>
        <taxon>metagenomes</taxon>
        <taxon>ecological metagenomes</taxon>
    </lineage>
</organism>
<accession>A0A0F9L9A9</accession>
<comment type="caution">
    <text evidence="1">The sequence shown here is derived from an EMBL/GenBank/DDBJ whole genome shotgun (WGS) entry which is preliminary data.</text>
</comment>
<dbReference type="EMBL" id="LAZR01012992">
    <property type="protein sequence ID" value="KKM24115.1"/>
    <property type="molecule type" value="Genomic_DNA"/>
</dbReference>
<name>A0A0F9L9A9_9ZZZZ</name>
<sequence>MTTKQDIRKWLESGLEKNATHVIVVVDTFDWEDYPVYVSPDDDVRKKEIKYKETRMQRVMEIYNLSMDLDEQLNDSRAWNY</sequence>
<protein>
    <submittedName>
        <fullName evidence="1">Uncharacterized protein</fullName>
    </submittedName>
</protein>
<gene>
    <name evidence="1" type="ORF">LCGC14_1608440</name>
</gene>
<evidence type="ECO:0000313" key="1">
    <source>
        <dbReference type="EMBL" id="KKM24115.1"/>
    </source>
</evidence>
<dbReference type="AlphaFoldDB" id="A0A0F9L9A9"/>
<proteinExistence type="predicted"/>
<reference evidence="1" key="1">
    <citation type="journal article" date="2015" name="Nature">
        <title>Complex archaea that bridge the gap between prokaryotes and eukaryotes.</title>
        <authorList>
            <person name="Spang A."/>
            <person name="Saw J.H."/>
            <person name="Jorgensen S.L."/>
            <person name="Zaremba-Niedzwiedzka K."/>
            <person name="Martijn J."/>
            <person name="Lind A.E."/>
            <person name="van Eijk R."/>
            <person name="Schleper C."/>
            <person name="Guy L."/>
            <person name="Ettema T.J."/>
        </authorList>
    </citation>
    <scope>NUCLEOTIDE SEQUENCE</scope>
</reference>